<gene>
    <name evidence="2" type="ORF">B0I35DRAFT_446194</name>
</gene>
<sequence length="82" mass="9616">MAKGDDATAGIEERDIESHRFPPDPINNRRVQYQGEYILVFNEETEEQRLLEEKVGEYKPFDVPKGFTTYIRGCKRVCFDKT</sequence>
<dbReference type="OrthoDB" id="3746940at2759"/>
<dbReference type="EMBL" id="JAGPNK010000029">
    <property type="protein sequence ID" value="KAH7303718.1"/>
    <property type="molecule type" value="Genomic_DNA"/>
</dbReference>
<dbReference type="Proteomes" id="UP000813444">
    <property type="component" value="Unassembled WGS sequence"/>
</dbReference>
<evidence type="ECO:0000256" key="1">
    <source>
        <dbReference type="SAM" id="MobiDB-lite"/>
    </source>
</evidence>
<feature type="region of interest" description="Disordered" evidence="1">
    <location>
        <begin position="1"/>
        <end position="27"/>
    </location>
</feature>
<protein>
    <submittedName>
        <fullName evidence="2">Uncharacterized protein</fullName>
    </submittedName>
</protein>
<reference evidence="2" key="1">
    <citation type="journal article" date="2021" name="Nat. Commun.">
        <title>Genetic determinants of endophytism in the Arabidopsis root mycobiome.</title>
        <authorList>
            <person name="Mesny F."/>
            <person name="Miyauchi S."/>
            <person name="Thiergart T."/>
            <person name="Pickel B."/>
            <person name="Atanasova L."/>
            <person name="Karlsson M."/>
            <person name="Huettel B."/>
            <person name="Barry K.W."/>
            <person name="Haridas S."/>
            <person name="Chen C."/>
            <person name="Bauer D."/>
            <person name="Andreopoulos W."/>
            <person name="Pangilinan J."/>
            <person name="LaButti K."/>
            <person name="Riley R."/>
            <person name="Lipzen A."/>
            <person name="Clum A."/>
            <person name="Drula E."/>
            <person name="Henrissat B."/>
            <person name="Kohler A."/>
            <person name="Grigoriev I.V."/>
            <person name="Martin F.M."/>
            <person name="Hacquard S."/>
        </authorList>
    </citation>
    <scope>NUCLEOTIDE SEQUENCE</scope>
    <source>
        <strain evidence="2">MPI-CAGE-CH-0235</strain>
    </source>
</reference>
<accession>A0A8K0SGG9</accession>
<dbReference type="AlphaFoldDB" id="A0A8K0SGG9"/>
<proteinExistence type="predicted"/>
<comment type="caution">
    <text evidence="2">The sequence shown here is derived from an EMBL/GenBank/DDBJ whole genome shotgun (WGS) entry which is preliminary data.</text>
</comment>
<evidence type="ECO:0000313" key="2">
    <source>
        <dbReference type="EMBL" id="KAH7303718.1"/>
    </source>
</evidence>
<evidence type="ECO:0000313" key="3">
    <source>
        <dbReference type="Proteomes" id="UP000813444"/>
    </source>
</evidence>
<name>A0A8K0SGG9_9HYPO</name>
<organism evidence="2 3">
    <name type="scientific">Stachybotrys elegans</name>
    <dbReference type="NCBI Taxonomy" id="80388"/>
    <lineage>
        <taxon>Eukaryota</taxon>
        <taxon>Fungi</taxon>
        <taxon>Dikarya</taxon>
        <taxon>Ascomycota</taxon>
        <taxon>Pezizomycotina</taxon>
        <taxon>Sordariomycetes</taxon>
        <taxon>Hypocreomycetidae</taxon>
        <taxon>Hypocreales</taxon>
        <taxon>Stachybotryaceae</taxon>
        <taxon>Stachybotrys</taxon>
    </lineage>
</organism>
<keyword evidence="3" id="KW-1185">Reference proteome</keyword>
<feature type="compositionally biased region" description="Basic and acidic residues" evidence="1">
    <location>
        <begin position="1"/>
        <end position="22"/>
    </location>
</feature>